<evidence type="ECO:0000313" key="2">
    <source>
        <dbReference type="EMBL" id="ABI72447.1"/>
    </source>
</evidence>
<keyword evidence="3" id="KW-1185">Reference proteome</keyword>
<protein>
    <recommendedName>
        <fullName evidence="1">FRG domain-containing protein</fullName>
    </recommendedName>
</protein>
<dbReference type="STRING" id="318167.Sfri_2606"/>
<sequence length="381" mass="43886">MAVKTIRTLAHFITACSEIKVKDDHTLFYRGHASDIYTPFPTIFRNQNDDPKKSRYIESEGELFHNLVTQCPEEFKDCTSTFDFLVKMQHYGLPTRLLDITSNPLVALYFACCTLIPESTKDKNAKNGQVLVYQVPNEEIKYYNSDTVSVISNLARVNTSFNFTDEEDRERFLHSIQAEKPYFKPYIKEAHLHSVICVKPKLDNRRIVKQSGAFFLFGMGKNKTDSIRISDKYRPDIKHIDIPKSSKETLLRELATLSISEATLFPEIDNVARFLKKEVKIKSLVVEEIEEEKLGNEISVAYQEFILNSLVLNTDLLEQIQHNSADRAMLGLYPELLQKAIIESQENYNEIALKLLVEEDSADKFAKNIFSKLKHKLEELS</sequence>
<dbReference type="Pfam" id="PF08867">
    <property type="entry name" value="FRG"/>
    <property type="match status" value="1"/>
</dbReference>
<accession>Q07ZW8</accession>
<dbReference type="eggNOG" id="COG4127">
    <property type="taxonomic scope" value="Bacteria"/>
</dbReference>
<dbReference type="REBASE" id="13539">
    <property type="entry name" value="SfrNMcrBP"/>
</dbReference>
<feature type="domain" description="FRG" evidence="1">
    <location>
        <begin position="23"/>
        <end position="131"/>
    </location>
</feature>
<evidence type="ECO:0000313" key="3">
    <source>
        <dbReference type="Proteomes" id="UP000000684"/>
    </source>
</evidence>
<name>Q07ZW8_SHEFN</name>
<organism evidence="2 3">
    <name type="scientific">Shewanella frigidimarina (strain NCIMB 400)</name>
    <dbReference type="NCBI Taxonomy" id="318167"/>
    <lineage>
        <taxon>Bacteria</taxon>
        <taxon>Pseudomonadati</taxon>
        <taxon>Pseudomonadota</taxon>
        <taxon>Gammaproteobacteria</taxon>
        <taxon>Alteromonadales</taxon>
        <taxon>Shewanellaceae</taxon>
        <taxon>Shewanella</taxon>
    </lineage>
</organism>
<dbReference type="GeneID" id="41837969"/>
<dbReference type="EMBL" id="CP000447">
    <property type="protein sequence ID" value="ABI72447.1"/>
    <property type="molecule type" value="Genomic_DNA"/>
</dbReference>
<gene>
    <name evidence="2" type="ordered locus">Sfri_2606</name>
</gene>
<dbReference type="InterPro" id="IPR014966">
    <property type="entry name" value="FRG-dom"/>
</dbReference>
<dbReference type="HOGENOM" id="CLU_050026_2_0_6"/>
<dbReference type="KEGG" id="sfr:Sfri_2606"/>
<dbReference type="OrthoDB" id="9816036at2"/>
<evidence type="ECO:0000259" key="1">
    <source>
        <dbReference type="SMART" id="SM00901"/>
    </source>
</evidence>
<dbReference type="RefSeq" id="WP_011638056.1">
    <property type="nucleotide sequence ID" value="NC_008345.1"/>
</dbReference>
<reference evidence="2 3" key="1">
    <citation type="submission" date="2006-08" db="EMBL/GenBank/DDBJ databases">
        <title>Complete sequence of Shewanella frigidimarina NCIMB 400.</title>
        <authorList>
            <consortium name="US DOE Joint Genome Institute"/>
            <person name="Copeland A."/>
            <person name="Lucas S."/>
            <person name="Lapidus A."/>
            <person name="Barry K."/>
            <person name="Detter J.C."/>
            <person name="Glavina del Rio T."/>
            <person name="Hammon N."/>
            <person name="Israni S."/>
            <person name="Dalin E."/>
            <person name="Tice H."/>
            <person name="Pitluck S."/>
            <person name="Fredrickson J.K."/>
            <person name="Kolker E."/>
            <person name="McCuel L.A."/>
            <person name="DiChristina T."/>
            <person name="Nealson K.H."/>
            <person name="Newman D."/>
            <person name="Tiedje J.M."/>
            <person name="Zhou J."/>
            <person name="Romine M.F."/>
            <person name="Culley D.E."/>
            <person name="Serres M."/>
            <person name="Chertkov O."/>
            <person name="Brettin T."/>
            <person name="Bruce D."/>
            <person name="Han C."/>
            <person name="Tapia R."/>
            <person name="Gilna P."/>
            <person name="Schmutz J."/>
            <person name="Larimer F."/>
            <person name="Land M."/>
            <person name="Hauser L."/>
            <person name="Kyrpides N."/>
            <person name="Mikhailova N."/>
            <person name="Richardson P."/>
        </authorList>
    </citation>
    <scope>NUCLEOTIDE SEQUENCE [LARGE SCALE GENOMIC DNA]</scope>
    <source>
        <strain evidence="2 3">NCIMB 400</strain>
    </source>
</reference>
<dbReference type="Proteomes" id="UP000000684">
    <property type="component" value="Chromosome"/>
</dbReference>
<proteinExistence type="predicted"/>
<dbReference type="AlphaFoldDB" id="Q07ZW8"/>
<dbReference type="SMART" id="SM00901">
    <property type="entry name" value="FRG"/>
    <property type="match status" value="1"/>
</dbReference>